<accession>A0ABZ0JVC9</accession>
<dbReference type="RefSeq" id="WP_310471755.1">
    <property type="nucleotide sequence ID" value="NZ_CP136522.1"/>
</dbReference>
<evidence type="ECO:0000256" key="1">
    <source>
        <dbReference type="SAM" id="SignalP"/>
    </source>
</evidence>
<name>A0ABZ0JVC9_9GAMM</name>
<protein>
    <recommendedName>
        <fullName evidence="4">Bacterial surface antigen (D15) domain-containing protein</fullName>
    </recommendedName>
</protein>
<evidence type="ECO:0000313" key="3">
    <source>
        <dbReference type="Proteomes" id="UP001529491"/>
    </source>
</evidence>
<dbReference type="Proteomes" id="UP001529491">
    <property type="component" value="Chromosome"/>
</dbReference>
<keyword evidence="3" id="KW-1185">Reference proteome</keyword>
<dbReference type="Gene3D" id="2.40.160.50">
    <property type="entry name" value="membrane protein fhac: a member of the omp85/tpsb transporter family"/>
    <property type="match status" value="1"/>
</dbReference>
<evidence type="ECO:0000313" key="2">
    <source>
        <dbReference type="EMBL" id="WOT04126.1"/>
    </source>
</evidence>
<proteinExistence type="predicted"/>
<keyword evidence="1" id="KW-0732">Signal</keyword>
<dbReference type="EMBL" id="CP136522">
    <property type="protein sequence ID" value="WOT04126.1"/>
    <property type="molecule type" value="Genomic_DNA"/>
</dbReference>
<reference evidence="2 3" key="1">
    <citation type="submission" date="2023-10" db="EMBL/GenBank/DDBJ databases">
        <title>Complete genome sequence of Shewanella sp. DAU334.</title>
        <authorList>
            <person name="Lee Y.-S."/>
            <person name="Jeong H.-R."/>
            <person name="Hwang E.-J."/>
            <person name="Choi Y.-L."/>
            <person name="Kim G.-D."/>
        </authorList>
    </citation>
    <scope>NUCLEOTIDE SEQUENCE [LARGE SCALE GENOMIC DNA]</scope>
    <source>
        <strain evidence="2 3">DAU334</strain>
    </source>
</reference>
<feature type="chain" id="PRO_5046763149" description="Bacterial surface antigen (D15) domain-containing protein" evidence="1">
    <location>
        <begin position="23"/>
        <end position="389"/>
    </location>
</feature>
<gene>
    <name evidence="2" type="ORF">RGE70_12380</name>
</gene>
<organism evidence="2 3">
    <name type="scientific">Shewanella youngdeokensis</name>
    <dbReference type="NCBI Taxonomy" id="2999068"/>
    <lineage>
        <taxon>Bacteria</taxon>
        <taxon>Pseudomonadati</taxon>
        <taxon>Pseudomonadota</taxon>
        <taxon>Gammaproteobacteria</taxon>
        <taxon>Alteromonadales</taxon>
        <taxon>Shewanellaceae</taxon>
        <taxon>Shewanella</taxon>
    </lineage>
</organism>
<evidence type="ECO:0008006" key="4">
    <source>
        <dbReference type="Google" id="ProtNLM"/>
    </source>
</evidence>
<feature type="signal peptide" evidence="1">
    <location>
        <begin position="1"/>
        <end position="22"/>
    </location>
</feature>
<sequence>MKLSDMGLLACFVAMSPITVLASDAKPISESTVAPEASAEAVSDRTNKYRTIALPFYDPTIKAGVSVIPIYAFYPDDNDLVSDASTIALPLIYTNNDSYVAKVSGDLILFEDTFRASFETGFTSTNMQLSGIDSNREMKDFTADFMFKVMEDFYLGVGAIFTSTRYTADNPEEQDGLTDVGYESDYQNDTGYRLLMQWDTREHFYYPHNGFSWILRYEDHTEWLGNDDDSTYSSIFTDYRYFYSINDNPNHIIATKVVGRYLIDADNAPSAAFTTYGRQGREVQRGFAVGDYIASNMVNLEVEYRHKFTDTGNEYFDKSAVVLIGSAGKSYGEQLTGNTEDFRDSDWLSAIGVGYRYSILPFERLNIKVDVIFNSDSETIAYFGFGESI</sequence>